<dbReference type="OrthoDB" id="4898857at2759"/>
<dbReference type="Gene3D" id="3.90.70.10">
    <property type="entry name" value="Cysteine proteinases"/>
    <property type="match status" value="1"/>
</dbReference>
<reference evidence="4 5" key="1">
    <citation type="submission" date="2011-11" db="EMBL/GenBank/DDBJ databases">
        <title>The Genome Sequence of Fusarium oxysporum PHW815.</title>
        <authorList>
            <consortium name="The Broad Institute Genome Sequencing Platform"/>
            <person name="Ma L.-J."/>
            <person name="Gale L.R."/>
            <person name="Schwartz D.C."/>
            <person name="Zhou S."/>
            <person name="Corby-Kistler H."/>
            <person name="Young S.K."/>
            <person name="Zeng Q."/>
            <person name="Gargeya S."/>
            <person name="Fitzgerald M."/>
            <person name="Haas B."/>
            <person name="Abouelleil A."/>
            <person name="Alvarado L."/>
            <person name="Arachchi H.M."/>
            <person name="Berlin A."/>
            <person name="Brown A."/>
            <person name="Chapman S.B."/>
            <person name="Chen Z."/>
            <person name="Dunbar C."/>
            <person name="Freedman E."/>
            <person name="Gearin G."/>
            <person name="Goldberg J."/>
            <person name="Griggs A."/>
            <person name="Gujja S."/>
            <person name="Heiman D."/>
            <person name="Howarth C."/>
            <person name="Larson L."/>
            <person name="Lui A."/>
            <person name="MacDonald P.J.P."/>
            <person name="Montmayeur A."/>
            <person name="Murphy C."/>
            <person name="Neiman D."/>
            <person name="Pearson M."/>
            <person name="Priest M."/>
            <person name="Roberts A."/>
            <person name="Saif S."/>
            <person name="Shea T."/>
            <person name="Shenoy N."/>
            <person name="Sisk P."/>
            <person name="Stolte C."/>
            <person name="Sykes S."/>
            <person name="Wortman J."/>
            <person name="Nusbaum C."/>
            <person name="Birren B."/>
        </authorList>
    </citation>
    <scope>NUCLEOTIDE SEQUENCE [LARGE SCALE GENOMIC DNA]</scope>
    <source>
        <strain evidence="4 5">54005</strain>
    </source>
</reference>
<dbReference type="HOGENOM" id="CLU_744020_0_0_1"/>
<dbReference type="InterPro" id="IPR011990">
    <property type="entry name" value="TPR-like_helical_dom_sf"/>
</dbReference>
<feature type="active site" evidence="1">
    <location>
        <position position="105"/>
    </location>
</feature>
<evidence type="ECO:0000259" key="3">
    <source>
        <dbReference type="PROSITE" id="PS50203"/>
    </source>
</evidence>
<dbReference type="PANTHER" id="PTHR10183:SF425">
    <property type="entry name" value="CALPAIN-5"/>
    <property type="match status" value="1"/>
</dbReference>
<comment type="caution">
    <text evidence="2">Lacks conserved residue(s) required for the propagation of feature annotation.</text>
</comment>
<accession>X0BEX0</accession>
<dbReference type="AlphaFoldDB" id="X0BEX0"/>
<dbReference type="PROSITE" id="PS50203">
    <property type="entry name" value="CALPAIN_CAT"/>
    <property type="match status" value="1"/>
</dbReference>
<dbReference type="GO" id="GO:0004198">
    <property type="term" value="F:calcium-dependent cysteine-type endopeptidase activity"/>
    <property type="evidence" value="ECO:0007669"/>
    <property type="project" value="InterPro"/>
</dbReference>
<dbReference type="EMBL" id="JH658447">
    <property type="protein sequence ID" value="EXK80361.1"/>
    <property type="molecule type" value="Genomic_DNA"/>
</dbReference>
<dbReference type="GO" id="GO:0006508">
    <property type="term" value="P:proteolysis"/>
    <property type="evidence" value="ECO:0007669"/>
    <property type="project" value="InterPro"/>
</dbReference>
<dbReference type="InterPro" id="IPR038765">
    <property type="entry name" value="Papain-like_cys_pep_sf"/>
</dbReference>
<feature type="active site" evidence="1">
    <location>
        <position position="80"/>
    </location>
</feature>
<gene>
    <name evidence="4" type="ORF">FOQG_15143</name>
</gene>
<organism evidence="4 5">
    <name type="scientific">Fusarium oxysporum f. sp. raphani 54005</name>
    <dbReference type="NCBI Taxonomy" id="1089458"/>
    <lineage>
        <taxon>Eukaryota</taxon>
        <taxon>Fungi</taxon>
        <taxon>Dikarya</taxon>
        <taxon>Ascomycota</taxon>
        <taxon>Pezizomycotina</taxon>
        <taxon>Sordariomycetes</taxon>
        <taxon>Hypocreomycetidae</taxon>
        <taxon>Hypocreales</taxon>
        <taxon>Nectriaceae</taxon>
        <taxon>Fusarium</taxon>
        <taxon>Fusarium oxysporum species complex</taxon>
    </lineage>
</organism>
<name>X0BEX0_FUSOX</name>
<evidence type="ECO:0000313" key="4">
    <source>
        <dbReference type="EMBL" id="EXK80361.1"/>
    </source>
</evidence>
<proteinExistence type="predicted"/>
<evidence type="ECO:0000256" key="2">
    <source>
        <dbReference type="PROSITE-ProRule" id="PRU00239"/>
    </source>
</evidence>
<dbReference type="Proteomes" id="UP000030663">
    <property type="component" value="Unassembled WGS sequence"/>
</dbReference>
<evidence type="ECO:0000256" key="1">
    <source>
        <dbReference type="PIRSR" id="PIRSR622684-1"/>
    </source>
</evidence>
<dbReference type="Pfam" id="PF00648">
    <property type="entry name" value="Peptidase_C2"/>
    <property type="match status" value="1"/>
</dbReference>
<dbReference type="InterPro" id="IPR022684">
    <property type="entry name" value="Calpain_cysteine_protease"/>
</dbReference>
<sequence length="372" mass="41283">MVATTGESVHGDYAALDSGWAGTAVEDLTGGVTTVIRGDMLLYKERLWCELLAVGEGNFLFSLSTGSQGDSYRNGLALRHNYTVLEAIQVKDEFGDIVSLVKIRNPWGQRCLSGYGDWGGVWSDGSESWTPFMMEKLQYKFGDDAGHSQDLELAIACARRLVDITAKDGPEWAEQAANLGTVLIYRYERNRTINDLEEATTVARQAVAATPDDHGDYSSWVSNLGIIYNHRFEFTGSIWDLEHAIGLFRQAIMASSREQPDFAVWANNLAYLLCVLYEKTSSPRDIDEAIHFAQEAVLATSERDPGYPARIYNLGLAFDLRFQQTGSTQDLLQAILSLRQAVSAAEPTDTCWLGKLDNLMDQLDSSFPIQFS</sequence>
<protein>
    <recommendedName>
        <fullName evidence="3">Calpain catalytic domain-containing protein</fullName>
    </recommendedName>
</protein>
<feature type="domain" description="Calpain catalytic" evidence="3">
    <location>
        <begin position="1"/>
        <end position="172"/>
    </location>
</feature>
<evidence type="ECO:0000313" key="5">
    <source>
        <dbReference type="Proteomes" id="UP000030663"/>
    </source>
</evidence>
<dbReference type="PANTHER" id="PTHR10183">
    <property type="entry name" value="CALPAIN"/>
    <property type="match status" value="1"/>
</dbReference>
<dbReference type="SUPFAM" id="SSF48452">
    <property type="entry name" value="TPR-like"/>
    <property type="match status" value="1"/>
</dbReference>
<dbReference type="InterPro" id="IPR001300">
    <property type="entry name" value="Peptidase_C2_calpain_cat"/>
</dbReference>
<dbReference type="Gene3D" id="1.25.40.10">
    <property type="entry name" value="Tetratricopeptide repeat domain"/>
    <property type="match status" value="1"/>
</dbReference>
<dbReference type="SUPFAM" id="SSF54001">
    <property type="entry name" value="Cysteine proteinases"/>
    <property type="match status" value="1"/>
</dbReference>
<keyword evidence="5" id="KW-1185">Reference proteome</keyword>